<keyword evidence="3" id="KW-0378">Hydrolase</keyword>
<dbReference type="PANTHER" id="PTHR42978">
    <property type="entry name" value="QUORUM-QUENCHING LACTONASE YTNP-RELATED-RELATED"/>
    <property type="match status" value="1"/>
</dbReference>
<evidence type="ECO:0000313" key="7">
    <source>
        <dbReference type="EMBL" id="MFD1542623.1"/>
    </source>
</evidence>
<feature type="domain" description="Metallo-beta-lactamase" evidence="6">
    <location>
        <begin position="32"/>
        <end position="266"/>
    </location>
</feature>
<gene>
    <name evidence="7" type="ORF">ACFSJ0_36600</name>
</gene>
<keyword evidence="2" id="KW-0479">Metal-binding</keyword>
<dbReference type="RefSeq" id="WP_219534349.1">
    <property type="nucleotide sequence ID" value="NZ_JAHKRM010000021.1"/>
</dbReference>
<comment type="similarity">
    <text evidence="1">Belongs to the metallo-beta-lactamase superfamily.</text>
</comment>
<dbReference type="EMBL" id="JBHUCM010000032">
    <property type="protein sequence ID" value="MFD1542623.1"/>
    <property type="molecule type" value="Genomic_DNA"/>
</dbReference>
<dbReference type="Proteomes" id="UP001597097">
    <property type="component" value="Unassembled WGS sequence"/>
</dbReference>
<evidence type="ECO:0000256" key="1">
    <source>
        <dbReference type="ARBA" id="ARBA00007749"/>
    </source>
</evidence>
<name>A0ABW4GK31_9ACTN</name>
<evidence type="ECO:0000256" key="4">
    <source>
        <dbReference type="ARBA" id="ARBA00022833"/>
    </source>
</evidence>
<dbReference type="CDD" id="cd07742">
    <property type="entry name" value="metallo-hydrolase-like_MBL-fold"/>
    <property type="match status" value="1"/>
</dbReference>
<protein>
    <submittedName>
        <fullName evidence="7">MBL fold metallo-hydrolase</fullName>
    </submittedName>
</protein>
<evidence type="ECO:0000313" key="8">
    <source>
        <dbReference type="Proteomes" id="UP001597097"/>
    </source>
</evidence>
<dbReference type="Pfam" id="PF00753">
    <property type="entry name" value="Lactamase_B"/>
    <property type="match status" value="1"/>
</dbReference>
<dbReference type="InterPro" id="IPR001279">
    <property type="entry name" value="Metallo-B-lactamas"/>
</dbReference>
<feature type="compositionally biased region" description="Low complexity" evidence="5">
    <location>
        <begin position="274"/>
        <end position="284"/>
    </location>
</feature>
<evidence type="ECO:0000256" key="3">
    <source>
        <dbReference type="ARBA" id="ARBA00022801"/>
    </source>
</evidence>
<evidence type="ECO:0000256" key="2">
    <source>
        <dbReference type="ARBA" id="ARBA00022723"/>
    </source>
</evidence>
<dbReference type="SMART" id="SM00849">
    <property type="entry name" value="Lactamase_B"/>
    <property type="match status" value="1"/>
</dbReference>
<feature type="region of interest" description="Disordered" evidence="5">
    <location>
        <begin position="272"/>
        <end position="297"/>
    </location>
</feature>
<keyword evidence="4" id="KW-0862">Zinc</keyword>
<accession>A0ABW4GK31</accession>
<dbReference type="PANTHER" id="PTHR42978:SF3">
    <property type="entry name" value="BLR3078 PROTEIN"/>
    <property type="match status" value="1"/>
</dbReference>
<proteinExistence type="inferred from homology"/>
<reference evidence="8" key="1">
    <citation type="journal article" date="2019" name="Int. J. Syst. Evol. Microbiol.">
        <title>The Global Catalogue of Microorganisms (GCM) 10K type strain sequencing project: providing services to taxonomists for standard genome sequencing and annotation.</title>
        <authorList>
            <consortium name="The Broad Institute Genomics Platform"/>
            <consortium name="The Broad Institute Genome Sequencing Center for Infectious Disease"/>
            <person name="Wu L."/>
            <person name="Ma J."/>
        </authorList>
    </citation>
    <scope>NUCLEOTIDE SEQUENCE [LARGE SCALE GENOMIC DNA]</scope>
    <source>
        <strain evidence="8">CGMCC 1.15399</strain>
    </source>
</reference>
<organism evidence="7 8">
    <name type="scientific">Nonomuraea guangzhouensis</name>
    <dbReference type="NCBI Taxonomy" id="1291555"/>
    <lineage>
        <taxon>Bacteria</taxon>
        <taxon>Bacillati</taxon>
        <taxon>Actinomycetota</taxon>
        <taxon>Actinomycetes</taxon>
        <taxon>Streptosporangiales</taxon>
        <taxon>Streptosporangiaceae</taxon>
        <taxon>Nonomuraea</taxon>
    </lineage>
</organism>
<sequence>MRIHHLNCGTTRPFGGRLVSGTGSPLTFARNVCHCLLLETDAGLVLVDTGLGLGDVRNPGRLSPMFRRLSRPVLAADETAAHQVARLGYELDDVRHIVLTHLDVDHAGGLGDFPNAKVHIYAAELEAARRPLDARERFRYHASHWAHGPDWVPHTTTGDDWFGFSGVGDLAGLPSSILLVPLAGHTRGHAGVAVDTGRTDGGSKRWLLHAGDAYFNHAQMTHDPSCPPITGAFQTLLQADRAARIHNLQRLNDLARTGEVDIFCAHDPAELDRAQSAQSSGRAANTSSAPAIPPAAE</sequence>
<comment type="caution">
    <text evidence="7">The sequence shown here is derived from an EMBL/GenBank/DDBJ whole genome shotgun (WGS) entry which is preliminary data.</text>
</comment>
<keyword evidence="8" id="KW-1185">Reference proteome</keyword>
<evidence type="ECO:0000256" key="5">
    <source>
        <dbReference type="SAM" id="MobiDB-lite"/>
    </source>
</evidence>
<dbReference type="InterPro" id="IPR051013">
    <property type="entry name" value="MBL_superfamily_lactonases"/>
</dbReference>
<evidence type="ECO:0000259" key="6">
    <source>
        <dbReference type="SMART" id="SM00849"/>
    </source>
</evidence>